<accession>A0A938XP92</accession>
<evidence type="ECO:0000256" key="7">
    <source>
        <dbReference type="SAM" id="Phobius"/>
    </source>
</evidence>
<keyword evidence="6 7" id="KW-0472">Membrane</keyword>
<dbReference type="InterPro" id="IPR046806">
    <property type="entry name" value="MrpA_C/MbhE"/>
</dbReference>
<reference evidence="10" key="1">
    <citation type="submission" date="2021-01" db="EMBL/GenBank/DDBJ databases">
        <title>Genomic Encyclopedia of Type Strains, Phase IV (KMG-IV): sequencing the most valuable type-strain genomes for metagenomic binning, comparative biology and taxonomic classification.</title>
        <authorList>
            <person name="Goeker M."/>
        </authorList>
    </citation>
    <scope>NUCLEOTIDE SEQUENCE</scope>
    <source>
        <strain evidence="10">DSM 23230</strain>
    </source>
</reference>
<feature type="domain" description="Na+/H+ antiporter MnhB subunit-related protein" evidence="8">
    <location>
        <begin position="106"/>
        <end position="224"/>
    </location>
</feature>
<comment type="subcellular location">
    <subcellularLocation>
        <location evidence="1">Cell membrane</location>
        <topology evidence="1">Multi-pass membrane protein</topology>
    </subcellularLocation>
</comment>
<feature type="transmembrane region" description="Helical" evidence="7">
    <location>
        <begin position="170"/>
        <end position="189"/>
    </location>
</feature>
<dbReference type="Pfam" id="PF20501">
    <property type="entry name" value="MbhE"/>
    <property type="match status" value="1"/>
</dbReference>
<keyword evidence="3" id="KW-1003">Cell membrane</keyword>
<keyword evidence="11" id="KW-1185">Reference proteome</keyword>
<dbReference type="PANTHER" id="PTHR33932:SF4">
    <property type="entry name" value="NA(+)_H(+) ANTIPORTER SUBUNIT B"/>
    <property type="match status" value="1"/>
</dbReference>
<dbReference type="Pfam" id="PF04039">
    <property type="entry name" value="MnhB"/>
    <property type="match status" value="1"/>
</dbReference>
<feature type="transmembrane region" description="Helical" evidence="7">
    <location>
        <begin position="209"/>
        <end position="232"/>
    </location>
</feature>
<comment type="similarity">
    <text evidence="2">Belongs to the CPA3 antiporters (TC 2.A.63) subunit B family.</text>
</comment>
<dbReference type="GO" id="GO:0005886">
    <property type="term" value="C:plasma membrane"/>
    <property type="evidence" value="ECO:0007669"/>
    <property type="project" value="UniProtKB-SubCell"/>
</dbReference>
<evidence type="ECO:0000256" key="3">
    <source>
        <dbReference type="ARBA" id="ARBA00022475"/>
    </source>
</evidence>
<dbReference type="PANTHER" id="PTHR33932">
    <property type="entry name" value="NA(+)/H(+) ANTIPORTER SUBUNIT B"/>
    <property type="match status" value="1"/>
</dbReference>
<dbReference type="NCBIfam" id="NF006248">
    <property type="entry name" value="PRK08386.1"/>
    <property type="match status" value="1"/>
</dbReference>
<feature type="domain" description="MrpA C-terminal/MbhE" evidence="9">
    <location>
        <begin position="23"/>
        <end position="87"/>
    </location>
</feature>
<evidence type="ECO:0000256" key="1">
    <source>
        <dbReference type="ARBA" id="ARBA00004651"/>
    </source>
</evidence>
<evidence type="ECO:0000259" key="9">
    <source>
        <dbReference type="Pfam" id="PF20501"/>
    </source>
</evidence>
<evidence type="ECO:0000256" key="4">
    <source>
        <dbReference type="ARBA" id="ARBA00022692"/>
    </source>
</evidence>
<dbReference type="RefSeq" id="WP_204701423.1">
    <property type="nucleotide sequence ID" value="NZ_JAFBDQ010000006.1"/>
</dbReference>
<dbReference type="InterPro" id="IPR007182">
    <property type="entry name" value="MnhB"/>
</dbReference>
<evidence type="ECO:0000259" key="8">
    <source>
        <dbReference type="Pfam" id="PF04039"/>
    </source>
</evidence>
<evidence type="ECO:0000256" key="6">
    <source>
        <dbReference type="ARBA" id="ARBA00023136"/>
    </source>
</evidence>
<dbReference type="InterPro" id="IPR050622">
    <property type="entry name" value="CPA3_antiporter_subunitB"/>
</dbReference>
<sequence>MTFKKVYSLGLIFLLGILLVVTFMNFNQNNFNNNYDLSEYYINQGVQDTKSINLVTAILFDYRGFDTLGEATVIFIAALIISLLTKRSTSSLVYNNFSPLVYQNISFIVPFLYIFGFYLIFYGHLSPGGGFAGGVVIATIFVLLTITFGVRRTREEDVLRAKSLLENLGMAGFVIIGLLGMVSGYNFLANGQAGFYLGEAGKLISAGTIPWLNLMTGIKVGASLSIIFNCLVREVE</sequence>
<dbReference type="Proteomes" id="UP000774000">
    <property type="component" value="Unassembled WGS sequence"/>
</dbReference>
<feature type="transmembrane region" description="Helical" evidence="7">
    <location>
        <begin position="131"/>
        <end position="150"/>
    </location>
</feature>
<organism evidence="10 11">
    <name type="scientific">Halanaerobacter jeridensis</name>
    <dbReference type="NCBI Taxonomy" id="706427"/>
    <lineage>
        <taxon>Bacteria</taxon>
        <taxon>Bacillati</taxon>
        <taxon>Bacillota</taxon>
        <taxon>Clostridia</taxon>
        <taxon>Halanaerobiales</taxon>
        <taxon>Halobacteroidaceae</taxon>
        <taxon>Halanaerobacter</taxon>
    </lineage>
</organism>
<dbReference type="AlphaFoldDB" id="A0A938XP92"/>
<evidence type="ECO:0000256" key="2">
    <source>
        <dbReference type="ARBA" id="ARBA00009425"/>
    </source>
</evidence>
<gene>
    <name evidence="10" type="ORF">JOC47_001499</name>
</gene>
<dbReference type="EMBL" id="JAFBDQ010000006">
    <property type="protein sequence ID" value="MBM7556648.1"/>
    <property type="molecule type" value="Genomic_DNA"/>
</dbReference>
<proteinExistence type="inferred from homology"/>
<protein>
    <submittedName>
        <fullName evidence="10">Multicomponent Na+:H+ antiporter subunit B</fullName>
    </submittedName>
</protein>
<evidence type="ECO:0000313" key="11">
    <source>
        <dbReference type="Proteomes" id="UP000774000"/>
    </source>
</evidence>
<feature type="transmembrane region" description="Helical" evidence="7">
    <location>
        <begin position="7"/>
        <end position="26"/>
    </location>
</feature>
<name>A0A938XP92_9FIRM</name>
<keyword evidence="4 7" id="KW-0812">Transmembrane</keyword>
<evidence type="ECO:0000313" key="10">
    <source>
        <dbReference type="EMBL" id="MBM7556648.1"/>
    </source>
</evidence>
<feature type="transmembrane region" description="Helical" evidence="7">
    <location>
        <begin position="105"/>
        <end position="125"/>
    </location>
</feature>
<feature type="transmembrane region" description="Helical" evidence="7">
    <location>
        <begin position="67"/>
        <end position="84"/>
    </location>
</feature>
<comment type="caution">
    <text evidence="10">The sequence shown here is derived from an EMBL/GenBank/DDBJ whole genome shotgun (WGS) entry which is preliminary data.</text>
</comment>
<evidence type="ECO:0000256" key="5">
    <source>
        <dbReference type="ARBA" id="ARBA00022989"/>
    </source>
</evidence>
<keyword evidence="5 7" id="KW-1133">Transmembrane helix</keyword>